<proteinExistence type="predicted"/>
<dbReference type="SUPFAM" id="SSF53474">
    <property type="entry name" value="alpha/beta-Hydrolases"/>
    <property type="match status" value="1"/>
</dbReference>
<dbReference type="InterPro" id="IPR029058">
    <property type="entry name" value="AB_hydrolase_fold"/>
</dbReference>
<comment type="caution">
    <text evidence="1">The sequence shown here is derived from an EMBL/GenBank/DDBJ whole genome shotgun (WGS) entry which is preliminary data.</text>
</comment>
<dbReference type="RefSeq" id="WP_150406084.1">
    <property type="nucleotide sequence ID" value="NZ_VXLC01000019.1"/>
</dbReference>
<keyword evidence="2" id="KW-1185">Reference proteome</keyword>
<evidence type="ECO:0000313" key="2">
    <source>
        <dbReference type="Proteomes" id="UP000323876"/>
    </source>
</evidence>
<dbReference type="AlphaFoldDB" id="A0A5N0E4Y3"/>
<evidence type="ECO:0008006" key="3">
    <source>
        <dbReference type="Google" id="ProtNLM"/>
    </source>
</evidence>
<protein>
    <recommendedName>
        <fullName evidence="3">DUF676 domain-containing protein</fullName>
    </recommendedName>
</protein>
<name>A0A5N0E4Y3_9NOCA</name>
<gene>
    <name evidence="1" type="ORF">F3087_33285</name>
</gene>
<accession>A0A5N0E4Y3</accession>
<dbReference type="EMBL" id="VXLC01000019">
    <property type="protein sequence ID" value="KAA8884478.1"/>
    <property type="molecule type" value="Genomic_DNA"/>
</dbReference>
<dbReference type="Gene3D" id="3.40.50.1820">
    <property type="entry name" value="alpha/beta hydrolase"/>
    <property type="match status" value="1"/>
</dbReference>
<sequence>MMAKEARIDVKTLLQKAAGDLSAPELYDLARSAESGPWFATPDARNGEPARRPEFEWPLVSEHSYLGKYGKGTAAVHLGNGHERLVNPMIFADGFNYGASDLDGLWQWFNHPYSDAGERLFDQLLAAGIDIVLLGFDARHDYIQVNAGVARACINKVMAEQQGTTPLITGGVSMGGLITRYALAAMEKDDEDHRTGTYLSWDSPHNGAWIPLILQQMAYFFEFFETLTPGKASKASLIRSPAAQQLLWAWVEDARYSGPVATASPLRAQFVQELADLGGFPQRPVRLGVANGRGDGQGPALPAGEVVFDKKFLGGLVGSATARYQPAFGDKQPIGGMHLGLTSRTSTTSAVAPFDGAPGGMLDSFGQVATTLGIDLEEAKRWSCFVPSVSAIALDFDPMSWEVELDKDLRKVTAEHTALTEFCCNATNTEHSVVTPTLAEWVLRKIAK</sequence>
<dbReference type="Proteomes" id="UP000323876">
    <property type="component" value="Unassembled WGS sequence"/>
</dbReference>
<evidence type="ECO:0000313" key="1">
    <source>
        <dbReference type="EMBL" id="KAA8884478.1"/>
    </source>
</evidence>
<organism evidence="1 2">
    <name type="scientific">Nocardia colli</name>
    <dbReference type="NCBI Taxonomy" id="2545717"/>
    <lineage>
        <taxon>Bacteria</taxon>
        <taxon>Bacillati</taxon>
        <taxon>Actinomycetota</taxon>
        <taxon>Actinomycetes</taxon>
        <taxon>Mycobacteriales</taxon>
        <taxon>Nocardiaceae</taxon>
        <taxon>Nocardia</taxon>
    </lineage>
</organism>
<dbReference type="OrthoDB" id="4535652at2"/>
<reference evidence="1 2" key="1">
    <citation type="submission" date="2019-09" db="EMBL/GenBank/DDBJ databases">
        <authorList>
            <person name="Wang X."/>
        </authorList>
    </citation>
    <scope>NUCLEOTIDE SEQUENCE [LARGE SCALE GENOMIC DNA]</scope>
    <source>
        <strain evidence="1 2">CICC 11023</strain>
    </source>
</reference>